<organism evidence="2 3">
    <name type="scientific">Suillus subaureus</name>
    <dbReference type="NCBI Taxonomy" id="48587"/>
    <lineage>
        <taxon>Eukaryota</taxon>
        <taxon>Fungi</taxon>
        <taxon>Dikarya</taxon>
        <taxon>Basidiomycota</taxon>
        <taxon>Agaricomycotina</taxon>
        <taxon>Agaricomycetes</taxon>
        <taxon>Agaricomycetidae</taxon>
        <taxon>Boletales</taxon>
        <taxon>Suillineae</taxon>
        <taxon>Suillaceae</taxon>
        <taxon>Suillus</taxon>
    </lineage>
</organism>
<dbReference type="AlphaFoldDB" id="A0A9P7JEM4"/>
<evidence type="ECO:0000313" key="2">
    <source>
        <dbReference type="EMBL" id="KAG1818004.1"/>
    </source>
</evidence>
<evidence type="ECO:0000313" key="3">
    <source>
        <dbReference type="Proteomes" id="UP000807769"/>
    </source>
</evidence>
<protein>
    <submittedName>
        <fullName evidence="2">Uncharacterized protein</fullName>
    </submittedName>
</protein>
<accession>A0A9P7JEM4</accession>
<proteinExistence type="predicted"/>
<dbReference type="EMBL" id="JABBWG010000012">
    <property type="protein sequence ID" value="KAG1818004.1"/>
    <property type="molecule type" value="Genomic_DNA"/>
</dbReference>
<name>A0A9P7JEM4_9AGAM</name>
<comment type="caution">
    <text evidence="2">The sequence shown here is derived from an EMBL/GenBank/DDBJ whole genome shotgun (WGS) entry which is preliminary data.</text>
</comment>
<gene>
    <name evidence="2" type="ORF">BJ212DRAFT_119519</name>
</gene>
<dbReference type="RefSeq" id="XP_041194064.1">
    <property type="nucleotide sequence ID" value="XM_041329033.1"/>
</dbReference>
<sequence>MTYPTSPPFSLDSLDSTRPPWIYQHPEPRHRPPTYPFPATLSPPTDYSSFPGSYSLTAQEEPVGACHSFHLNAQECEQLGIFHGTAGLSRPSHYIKGPTQLPPRPYSADPPRTGVLGKRLRRRSSDSDLADRDTTITALPHACDSRSESRIKRTIAAPHGAQPPVHLRAQHVKVTAPVEPSRHQQSVPQKVDCDDCLVDESAVRIGGRLLLHVYECQWDKNHSPCGMHIEGDQASVTDHLARFHGFTGGEGDTACLWDDCTSKKRAAMKGTSIARHLVTHIGYKIKCTSCNVDYAREDACRRSHANARSECQRMQIAPVHGTGVIALKVQTCEPAAKKRHVADV</sequence>
<dbReference type="Proteomes" id="UP000807769">
    <property type="component" value="Unassembled WGS sequence"/>
</dbReference>
<feature type="region of interest" description="Disordered" evidence="1">
    <location>
        <begin position="93"/>
        <end position="115"/>
    </location>
</feature>
<reference evidence="2" key="1">
    <citation type="journal article" date="2020" name="New Phytol.">
        <title>Comparative genomics reveals dynamic genome evolution in host specialist ectomycorrhizal fungi.</title>
        <authorList>
            <person name="Lofgren L.A."/>
            <person name="Nguyen N.H."/>
            <person name="Vilgalys R."/>
            <person name="Ruytinx J."/>
            <person name="Liao H.L."/>
            <person name="Branco S."/>
            <person name="Kuo A."/>
            <person name="LaButti K."/>
            <person name="Lipzen A."/>
            <person name="Andreopoulos W."/>
            <person name="Pangilinan J."/>
            <person name="Riley R."/>
            <person name="Hundley H."/>
            <person name="Na H."/>
            <person name="Barry K."/>
            <person name="Grigoriev I.V."/>
            <person name="Stajich J.E."/>
            <person name="Kennedy P.G."/>
        </authorList>
    </citation>
    <scope>NUCLEOTIDE SEQUENCE</scope>
    <source>
        <strain evidence="2">MN1</strain>
    </source>
</reference>
<evidence type="ECO:0000256" key="1">
    <source>
        <dbReference type="SAM" id="MobiDB-lite"/>
    </source>
</evidence>
<keyword evidence="3" id="KW-1185">Reference proteome</keyword>
<dbReference type="Gene3D" id="3.30.160.60">
    <property type="entry name" value="Classic Zinc Finger"/>
    <property type="match status" value="1"/>
</dbReference>
<dbReference type="OrthoDB" id="2661746at2759"/>
<dbReference type="GeneID" id="64623050"/>
<feature type="region of interest" description="Disordered" evidence="1">
    <location>
        <begin position="1"/>
        <end position="36"/>
    </location>
</feature>